<protein>
    <submittedName>
        <fullName evidence="2">Uncharacterized protein</fullName>
    </submittedName>
</protein>
<dbReference type="Proteomes" id="UP000712281">
    <property type="component" value="Unassembled WGS sequence"/>
</dbReference>
<dbReference type="EMBL" id="QGKY02001925">
    <property type="protein sequence ID" value="KAF2547110.1"/>
    <property type="molecule type" value="Genomic_DNA"/>
</dbReference>
<organism evidence="2">
    <name type="scientific">Brassica cretica</name>
    <name type="common">Mustard</name>
    <dbReference type="NCBI Taxonomy" id="69181"/>
    <lineage>
        <taxon>Eukaryota</taxon>
        <taxon>Viridiplantae</taxon>
        <taxon>Streptophyta</taxon>
        <taxon>Embryophyta</taxon>
        <taxon>Tracheophyta</taxon>
        <taxon>Spermatophyta</taxon>
        <taxon>Magnoliopsida</taxon>
        <taxon>eudicotyledons</taxon>
        <taxon>Gunneridae</taxon>
        <taxon>Pentapetalae</taxon>
        <taxon>rosids</taxon>
        <taxon>malvids</taxon>
        <taxon>Brassicales</taxon>
        <taxon>Brassicaceae</taxon>
        <taxon>Brassiceae</taxon>
        <taxon>Brassica</taxon>
    </lineage>
</organism>
<comment type="caution">
    <text evidence="2">The sequence shown here is derived from an EMBL/GenBank/DDBJ whole genome shotgun (WGS) entry which is preliminary data.</text>
</comment>
<dbReference type="AlphaFoldDB" id="A0A3N6QWP1"/>
<gene>
    <name evidence="3" type="ORF">F2Q68_00014452</name>
    <name evidence="2" type="ORF">F2Q70_00020978</name>
</gene>
<evidence type="ECO:0000313" key="3">
    <source>
        <dbReference type="EMBL" id="KAF2557844.1"/>
    </source>
</evidence>
<evidence type="ECO:0000256" key="1">
    <source>
        <dbReference type="SAM" id="MobiDB-lite"/>
    </source>
</evidence>
<feature type="region of interest" description="Disordered" evidence="1">
    <location>
        <begin position="132"/>
        <end position="151"/>
    </location>
</feature>
<reference evidence="2" key="1">
    <citation type="submission" date="2019-12" db="EMBL/GenBank/DDBJ databases">
        <title>Genome sequencing and annotation of Brassica cretica.</title>
        <authorList>
            <person name="Studholme D.J."/>
            <person name="Sarris P.F."/>
        </authorList>
    </citation>
    <scope>NUCLEOTIDE SEQUENCE</scope>
    <source>
        <strain evidence="3">PFS-001/15</strain>
        <strain evidence="2">PFS-102/07</strain>
        <tissue evidence="2">Leaf</tissue>
    </source>
</reference>
<proteinExistence type="predicted"/>
<accession>A0A3N6QWP1</accession>
<evidence type="ECO:0000313" key="2">
    <source>
        <dbReference type="EMBL" id="KAF2547110.1"/>
    </source>
</evidence>
<name>A0A3N6QWP1_BRACR</name>
<dbReference type="EMBL" id="QGKW02001940">
    <property type="protein sequence ID" value="KAF2557844.1"/>
    <property type="molecule type" value="Genomic_DNA"/>
</dbReference>
<dbReference type="OrthoDB" id="10281315at2759"/>
<sequence>MCSTSPLALSRRPLIKAQDCHAPPTRTVGIASSTDRLLADDEAPFGLGEALPLPLPFEPYTILPVSRKDSTHITGVDPTNTHPPCKLRCASVEKSSNFTLVGWDTEPPTRRVASCAATHPLWDLSYKSRNTLTSRSTKESDKMQSRASIGR</sequence>